<accession>A0ABU2GHM9</accession>
<dbReference type="InterPro" id="IPR011989">
    <property type="entry name" value="ARM-like"/>
</dbReference>
<dbReference type="SMART" id="SM00567">
    <property type="entry name" value="EZ_HEAT"/>
    <property type="match status" value="2"/>
</dbReference>
<evidence type="ECO:0000313" key="2">
    <source>
        <dbReference type="EMBL" id="MDS0300326.1"/>
    </source>
</evidence>
<protein>
    <submittedName>
        <fullName evidence="2">HEAT repeat domain-containing protein</fullName>
    </submittedName>
</protein>
<dbReference type="InterPro" id="IPR016024">
    <property type="entry name" value="ARM-type_fold"/>
</dbReference>
<proteinExistence type="predicted"/>
<comment type="caution">
    <text evidence="2">The sequence shown here is derived from an EMBL/GenBank/DDBJ whole genome shotgun (WGS) entry which is preliminary data.</text>
</comment>
<dbReference type="SUPFAM" id="SSF48371">
    <property type="entry name" value="ARM repeat"/>
    <property type="match status" value="1"/>
</dbReference>
<feature type="region of interest" description="Disordered" evidence="1">
    <location>
        <begin position="302"/>
        <end position="334"/>
    </location>
</feature>
<evidence type="ECO:0000256" key="1">
    <source>
        <dbReference type="SAM" id="MobiDB-lite"/>
    </source>
</evidence>
<dbReference type="Proteomes" id="UP001257060">
    <property type="component" value="Unassembled WGS sequence"/>
</dbReference>
<reference evidence="2 3" key="1">
    <citation type="submission" date="2022-06" db="EMBL/GenBank/DDBJ databases">
        <title>Halogeometricum sp. a new haloarchaeum isolate from saline soil.</title>
        <authorList>
            <person name="Strakova D."/>
            <person name="Galisteo C."/>
            <person name="Sanchez-Porro C."/>
            <person name="Ventosa A."/>
        </authorList>
    </citation>
    <scope>NUCLEOTIDE SEQUENCE [LARGE SCALE GENOMIC DNA]</scope>
    <source>
        <strain evidence="2 3">S1BR25-6</strain>
    </source>
</reference>
<dbReference type="Gene3D" id="1.25.10.10">
    <property type="entry name" value="Leucine-rich Repeat Variant"/>
    <property type="match status" value="2"/>
</dbReference>
<keyword evidence="3" id="KW-1185">Reference proteome</keyword>
<feature type="compositionally biased region" description="Basic and acidic residues" evidence="1">
    <location>
        <begin position="302"/>
        <end position="320"/>
    </location>
</feature>
<evidence type="ECO:0000313" key="3">
    <source>
        <dbReference type="Proteomes" id="UP001257060"/>
    </source>
</evidence>
<dbReference type="EMBL" id="JAMQOP010000003">
    <property type="protein sequence ID" value="MDS0300326.1"/>
    <property type="molecule type" value="Genomic_DNA"/>
</dbReference>
<gene>
    <name evidence="2" type="ORF">NDI76_16390</name>
</gene>
<dbReference type="RefSeq" id="WP_310925221.1">
    <property type="nucleotide sequence ID" value="NZ_JAMQOP010000003.1"/>
</dbReference>
<sequence>MIAIADKDPIDVSTLREAIDDLDPSVADSVPSLSTVRDLATQAKQGKFDQETVEATLDAIPELLRHERMSVHRIAAISGVVLADAGPETIDRLLARLLPMLEETVTERRTMETIEYLSTVAPDAVAEHDAVAMERLDHSRDGVARHAAGILLAVGTEAPERLVDAVPDLLAALTEDFESATNKPLEVQGGDLMTLERHSRIEHESSRLIVGRTVAAATESHPEAVTDVVLDSGASELLIALFEDQHPRVRAAATGVASHVAERDPTAFEPAIPRLIELLDDEKPVVRGNVIWTLAALDHPEAREGLRTARENDPSDELRELAASVGPSNESKPA</sequence>
<name>A0ABU2GHM9_9EURY</name>
<organism evidence="2 3">
    <name type="scientific">Halogeometricum salsisoli</name>
    <dbReference type="NCBI Taxonomy" id="2950536"/>
    <lineage>
        <taxon>Archaea</taxon>
        <taxon>Methanobacteriati</taxon>
        <taxon>Methanobacteriota</taxon>
        <taxon>Stenosarchaea group</taxon>
        <taxon>Halobacteria</taxon>
        <taxon>Halobacteriales</taxon>
        <taxon>Haloferacaceae</taxon>
        <taxon>Halogeometricum</taxon>
    </lineage>
</organism>
<dbReference type="InterPro" id="IPR004155">
    <property type="entry name" value="PBS_lyase_HEAT"/>
</dbReference>
<dbReference type="Pfam" id="PF13646">
    <property type="entry name" value="HEAT_2"/>
    <property type="match status" value="1"/>
</dbReference>